<dbReference type="PANTHER" id="PTHR43289:SF34">
    <property type="entry name" value="SERINE_THREONINE-PROTEIN KINASE YBDM-RELATED"/>
    <property type="match status" value="1"/>
</dbReference>
<proteinExistence type="predicted"/>
<sequence>MPELAELFPDDPRAAGPYLLEGRLGSGGQGTVFAGRSPGGVLVAIKLLHPHLITDDQARARFLREVETAKRVAPFCTAQMLDSGFAGARPYIVSELVDGPSLQESVRESGPRAAAALQRLAVNTATALAAIHAAGVVHRDFKPGNVLLGPDGPVVIDFGIAKALDLSQSVVSSQPIGSPAYMAPEQIADGEVGPPADLFAWAATMYYAATGSRAFGGDTIPATLHSVLASEPDLSGMEGRFRRLLQECLAKEPARRPTAAQVVEQLRALPVPTWQDPQVAEQLRALPVPTWQDPQVVEQLQALPVPAWQDTQPRALPVPAPQDAPAGRPDRRRTLAVAAMAAALVVTAGVGFYALAPATAQQQAAAGPVPSRTAAPPEATPMTSGTPAPPPTASLMGEEADLAQSPAASPAKVPRTRTSRSREPDPTAGARHTVAPTSAKPSRTSTTKPTSKPSASKESTAPPRLPPSTGTVSWTDANEYCKAQGYSSYSFVFNAGWSDLRCSGSDTKISATTLCQWKYPGYARAEGVPPDNAFTPTATCHLS</sequence>
<evidence type="ECO:0000259" key="7">
    <source>
        <dbReference type="PROSITE" id="PS50011"/>
    </source>
</evidence>
<comment type="caution">
    <text evidence="8">The sequence shown here is derived from an EMBL/GenBank/DDBJ whole genome shotgun (WGS) entry which is preliminary data.</text>
</comment>
<feature type="transmembrane region" description="Helical" evidence="6">
    <location>
        <begin position="335"/>
        <end position="356"/>
    </location>
</feature>
<keyword evidence="6" id="KW-0812">Transmembrane</keyword>
<organism evidence="8 9">
    <name type="scientific">Nonomuraea rosea</name>
    <dbReference type="NCBI Taxonomy" id="638574"/>
    <lineage>
        <taxon>Bacteria</taxon>
        <taxon>Bacillati</taxon>
        <taxon>Actinomycetota</taxon>
        <taxon>Actinomycetes</taxon>
        <taxon>Streptosporangiales</taxon>
        <taxon>Streptosporangiaceae</taxon>
        <taxon>Nonomuraea</taxon>
    </lineage>
</organism>
<keyword evidence="2" id="KW-0547">Nucleotide-binding</keyword>
<dbReference type="InterPro" id="IPR011009">
    <property type="entry name" value="Kinase-like_dom_sf"/>
</dbReference>
<evidence type="ECO:0000313" key="9">
    <source>
        <dbReference type="Proteomes" id="UP001500630"/>
    </source>
</evidence>
<dbReference type="PROSITE" id="PS00108">
    <property type="entry name" value="PROTEIN_KINASE_ST"/>
    <property type="match status" value="1"/>
</dbReference>
<name>A0ABP6WGT6_9ACTN</name>
<dbReference type="Proteomes" id="UP001500630">
    <property type="component" value="Unassembled WGS sequence"/>
</dbReference>
<evidence type="ECO:0000256" key="5">
    <source>
        <dbReference type="SAM" id="MobiDB-lite"/>
    </source>
</evidence>
<evidence type="ECO:0000313" key="8">
    <source>
        <dbReference type="EMBL" id="GAA3549910.1"/>
    </source>
</evidence>
<evidence type="ECO:0000256" key="4">
    <source>
        <dbReference type="ARBA" id="ARBA00022840"/>
    </source>
</evidence>
<protein>
    <recommendedName>
        <fullName evidence="7">Protein kinase domain-containing protein</fullName>
    </recommendedName>
</protein>
<keyword evidence="4" id="KW-0067">ATP-binding</keyword>
<keyword evidence="9" id="KW-1185">Reference proteome</keyword>
<feature type="region of interest" description="Disordered" evidence="5">
    <location>
        <begin position="311"/>
        <end position="330"/>
    </location>
</feature>
<dbReference type="InterPro" id="IPR000719">
    <property type="entry name" value="Prot_kinase_dom"/>
</dbReference>
<dbReference type="Gene3D" id="3.30.200.20">
    <property type="entry name" value="Phosphorylase Kinase, domain 1"/>
    <property type="match status" value="1"/>
</dbReference>
<evidence type="ECO:0000256" key="1">
    <source>
        <dbReference type="ARBA" id="ARBA00022679"/>
    </source>
</evidence>
<evidence type="ECO:0000256" key="3">
    <source>
        <dbReference type="ARBA" id="ARBA00022777"/>
    </source>
</evidence>
<keyword evidence="6" id="KW-0472">Membrane</keyword>
<dbReference type="PANTHER" id="PTHR43289">
    <property type="entry name" value="MITOGEN-ACTIVATED PROTEIN KINASE KINASE KINASE 20-RELATED"/>
    <property type="match status" value="1"/>
</dbReference>
<dbReference type="EMBL" id="BAABDQ010000005">
    <property type="protein sequence ID" value="GAA3549910.1"/>
    <property type="molecule type" value="Genomic_DNA"/>
</dbReference>
<accession>A0ABP6WGT6</accession>
<dbReference type="SUPFAM" id="SSF56112">
    <property type="entry name" value="Protein kinase-like (PK-like)"/>
    <property type="match status" value="1"/>
</dbReference>
<evidence type="ECO:0000256" key="2">
    <source>
        <dbReference type="ARBA" id="ARBA00022741"/>
    </source>
</evidence>
<feature type="region of interest" description="Disordered" evidence="5">
    <location>
        <begin position="366"/>
        <end position="472"/>
    </location>
</feature>
<feature type="domain" description="Protein kinase" evidence="7">
    <location>
        <begin position="18"/>
        <end position="269"/>
    </location>
</feature>
<dbReference type="Gene3D" id="1.10.510.10">
    <property type="entry name" value="Transferase(Phosphotransferase) domain 1"/>
    <property type="match status" value="1"/>
</dbReference>
<gene>
    <name evidence="8" type="ORF">GCM10022419_032800</name>
</gene>
<dbReference type="RefSeq" id="WP_345562544.1">
    <property type="nucleotide sequence ID" value="NZ_BAABDQ010000005.1"/>
</dbReference>
<reference evidence="9" key="1">
    <citation type="journal article" date="2019" name="Int. J. Syst. Evol. Microbiol.">
        <title>The Global Catalogue of Microorganisms (GCM) 10K type strain sequencing project: providing services to taxonomists for standard genome sequencing and annotation.</title>
        <authorList>
            <consortium name="The Broad Institute Genomics Platform"/>
            <consortium name="The Broad Institute Genome Sequencing Center for Infectious Disease"/>
            <person name="Wu L."/>
            <person name="Ma J."/>
        </authorList>
    </citation>
    <scope>NUCLEOTIDE SEQUENCE [LARGE SCALE GENOMIC DNA]</scope>
    <source>
        <strain evidence="9">JCM 17326</strain>
    </source>
</reference>
<dbReference type="Pfam" id="PF00069">
    <property type="entry name" value="Pkinase"/>
    <property type="match status" value="1"/>
</dbReference>
<keyword evidence="3" id="KW-0418">Kinase</keyword>
<dbReference type="CDD" id="cd14014">
    <property type="entry name" value="STKc_PknB_like"/>
    <property type="match status" value="1"/>
</dbReference>
<dbReference type="PROSITE" id="PS50011">
    <property type="entry name" value="PROTEIN_KINASE_DOM"/>
    <property type="match status" value="1"/>
</dbReference>
<evidence type="ECO:0000256" key="6">
    <source>
        <dbReference type="SAM" id="Phobius"/>
    </source>
</evidence>
<keyword evidence="6" id="KW-1133">Transmembrane helix</keyword>
<feature type="compositionally biased region" description="Low complexity" evidence="5">
    <location>
        <begin position="435"/>
        <end position="462"/>
    </location>
</feature>
<dbReference type="InterPro" id="IPR008271">
    <property type="entry name" value="Ser/Thr_kinase_AS"/>
</dbReference>
<keyword evidence="1" id="KW-0808">Transferase</keyword>